<sequence>MKLDTTALDSAAALIPSIGGDGVFAAPSFDLPSCDDFDGFQKNAKETLKHAKGRRRSPSSSRRASSSPRILGLAWEDTYPLKASRKSLRSILTCLEQWLEELLIANFGIGTWESSAVYMNWRTSEGSRLQALQSCWQIFSFHIEGWASQLVP</sequence>
<gene>
    <name evidence="2" type="ORF">CB5_LOCUS25916</name>
</gene>
<feature type="compositionally biased region" description="Low complexity" evidence="1">
    <location>
        <begin position="58"/>
        <end position="67"/>
    </location>
</feature>
<feature type="region of interest" description="Disordered" evidence="1">
    <location>
        <begin position="47"/>
        <end position="67"/>
    </location>
</feature>
<name>A0A6V7QIN7_ANACO</name>
<evidence type="ECO:0000313" key="2">
    <source>
        <dbReference type="EMBL" id="CAD1842705.1"/>
    </source>
</evidence>
<proteinExistence type="predicted"/>
<evidence type="ECO:0000256" key="1">
    <source>
        <dbReference type="SAM" id="MobiDB-lite"/>
    </source>
</evidence>
<reference evidence="2" key="1">
    <citation type="submission" date="2020-07" db="EMBL/GenBank/DDBJ databases">
        <authorList>
            <person name="Lin J."/>
        </authorList>
    </citation>
    <scope>NUCLEOTIDE SEQUENCE</scope>
</reference>
<accession>A0A6V7QIN7</accession>
<dbReference type="EMBL" id="LR862136">
    <property type="protein sequence ID" value="CAD1842705.1"/>
    <property type="molecule type" value="Genomic_DNA"/>
</dbReference>
<organism evidence="2">
    <name type="scientific">Ananas comosus var. bracteatus</name>
    <name type="common">red pineapple</name>
    <dbReference type="NCBI Taxonomy" id="296719"/>
    <lineage>
        <taxon>Eukaryota</taxon>
        <taxon>Viridiplantae</taxon>
        <taxon>Streptophyta</taxon>
        <taxon>Embryophyta</taxon>
        <taxon>Tracheophyta</taxon>
        <taxon>Spermatophyta</taxon>
        <taxon>Magnoliopsida</taxon>
        <taxon>Liliopsida</taxon>
        <taxon>Poales</taxon>
        <taxon>Bromeliaceae</taxon>
        <taxon>Bromelioideae</taxon>
        <taxon>Ananas</taxon>
    </lineage>
</organism>
<protein>
    <submittedName>
        <fullName evidence="2">Uncharacterized protein</fullName>
    </submittedName>
</protein>
<dbReference type="AlphaFoldDB" id="A0A6V7QIN7"/>